<dbReference type="SUPFAM" id="SSF53850">
    <property type="entry name" value="Periplasmic binding protein-like II"/>
    <property type="match status" value="1"/>
</dbReference>
<dbReference type="PANTHER" id="PTHR30537:SF79">
    <property type="entry name" value="TRANSCRIPTIONAL REGULATOR-RELATED"/>
    <property type="match status" value="1"/>
</dbReference>
<evidence type="ECO:0000259" key="5">
    <source>
        <dbReference type="PROSITE" id="PS50931"/>
    </source>
</evidence>
<dbReference type="SUPFAM" id="SSF46785">
    <property type="entry name" value="Winged helix' DNA-binding domain"/>
    <property type="match status" value="1"/>
</dbReference>
<evidence type="ECO:0000256" key="2">
    <source>
        <dbReference type="ARBA" id="ARBA00023015"/>
    </source>
</evidence>
<gene>
    <name evidence="6" type="ORF">JNB85_01940</name>
</gene>
<comment type="caution">
    <text evidence="6">The sequence shown here is derived from an EMBL/GenBank/DDBJ whole genome shotgun (WGS) entry which is preliminary data.</text>
</comment>
<dbReference type="Proteomes" id="UP000717752">
    <property type="component" value="Unassembled WGS sequence"/>
</dbReference>
<organism evidence="6 7">
    <name type="scientific">Rhizobium mesosinicum</name>
    <dbReference type="NCBI Taxonomy" id="335017"/>
    <lineage>
        <taxon>Bacteria</taxon>
        <taxon>Pseudomonadati</taxon>
        <taxon>Pseudomonadota</taxon>
        <taxon>Alphaproteobacteria</taxon>
        <taxon>Hyphomicrobiales</taxon>
        <taxon>Rhizobiaceae</taxon>
        <taxon>Rhizobium/Agrobacterium group</taxon>
        <taxon>Rhizobium</taxon>
    </lineage>
</organism>
<dbReference type="InterPro" id="IPR000847">
    <property type="entry name" value="LysR_HTH_N"/>
</dbReference>
<evidence type="ECO:0000313" key="6">
    <source>
        <dbReference type="EMBL" id="MBW9051170.1"/>
    </source>
</evidence>
<sequence>MRNLPLASLRAFEAAARHESFVRAAAELNLQPAGISQHVKAMENWLRISLFLRHSRGVTLTAAGKEFGAAVTHALAHIEVAARQLRPEANSRPVSVACIPSMAVRWLIPQLSRLRAAYPDIKINIVYALDAKTPEAAGADLLICHGIRPSAGATKLLNAETRPTCSAEFLARHGPFHKPSDLLACDILHDETTDAWARWLSAVGIRSAPKAGPVFADFNFMIGSLISGQGVGLCPTALITDELVAGVLVSLFEQASDTDKAYWLIEAKGLSREAKTLRDWLLTTRQGTDGSITPLPASE</sequence>
<dbReference type="EMBL" id="JAEUAK010000001">
    <property type="protein sequence ID" value="MBW9051170.1"/>
    <property type="molecule type" value="Genomic_DNA"/>
</dbReference>
<keyword evidence="4" id="KW-0804">Transcription</keyword>
<evidence type="ECO:0000256" key="3">
    <source>
        <dbReference type="ARBA" id="ARBA00023125"/>
    </source>
</evidence>
<name>A0ABS7GMI7_9HYPH</name>
<dbReference type="InterPro" id="IPR005119">
    <property type="entry name" value="LysR_subst-bd"/>
</dbReference>
<dbReference type="Pfam" id="PF00126">
    <property type="entry name" value="HTH_1"/>
    <property type="match status" value="1"/>
</dbReference>
<dbReference type="InterPro" id="IPR058163">
    <property type="entry name" value="LysR-type_TF_proteobact-type"/>
</dbReference>
<dbReference type="PROSITE" id="PS50931">
    <property type="entry name" value="HTH_LYSR"/>
    <property type="match status" value="1"/>
</dbReference>
<dbReference type="Gene3D" id="3.40.190.10">
    <property type="entry name" value="Periplasmic binding protein-like II"/>
    <property type="match status" value="2"/>
</dbReference>
<keyword evidence="2" id="KW-0805">Transcription regulation</keyword>
<evidence type="ECO:0000313" key="7">
    <source>
        <dbReference type="Proteomes" id="UP000717752"/>
    </source>
</evidence>
<feature type="domain" description="HTH lysR-type" evidence="5">
    <location>
        <begin position="4"/>
        <end position="61"/>
    </location>
</feature>
<keyword evidence="7" id="KW-1185">Reference proteome</keyword>
<dbReference type="Pfam" id="PF03466">
    <property type="entry name" value="LysR_substrate"/>
    <property type="match status" value="1"/>
</dbReference>
<dbReference type="PANTHER" id="PTHR30537">
    <property type="entry name" value="HTH-TYPE TRANSCRIPTIONAL REGULATOR"/>
    <property type="match status" value="1"/>
</dbReference>
<protein>
    <submittedName>
        <fullName evidence="6">LysR family transcriptional regulator</fullName>
    </submittedName>
</protein>
<reference evidence="6 7" key="1">
    <citation type="journal article" date="2021" name="MBio">
        <title>Poor Competitiveness of Bradyrhizobium in Pigeon Pea Root Colonization in Indian Soils.</title>
        <authorList>
            <person name="Chalasani D."/>
            <person name="Basu A."/>
            <person name="Pullabhotla S.V.S.R.N."/>
            <person name="Jorrin B."/>
            <person name="Neal A.L."/>
            <person name="Poole P.S."/>
            <person name="Podile A.R."/>
            <person name="Tkacz A."/>
        </authorList>
    </citation>
    <scope>NUCLEOTIDE SEQUENCE [LARGE SCALE GENOMIC DNA]</scope>
    <source>
        <strain evidence="6 7">HU56</strain>
    </source>
</reference>
<dbReference type="RefSeq" id="WP_220332705.1">
    <property type="nucleotide sequence ID" value="NZ_JAEUAK010000001.1"/>
</dbReference>
<dbReference type="Gene3D" id="1.10.10.10">
    <property type="entry name" value="Winged helix-like DNA-binding domain superfamily/Winged helix DNA-binding domain"/>
    <property type="match status" value="1"/>
</dbReference>
<dbReference type="InterPro" id="IPR036390">
    <property type="entry name" value="WH_DNA-bd_sf"/>
</dbReference>
<evidence type="ECO:0000256" key="1">
    <source>
        <dbReference type="ARBA" id="ARBA00009437"/>
    </source>
</evidence>
<comment type="similarity">
    <text evidence="1">Belongs to the LysR transcriptional regulatory family.</text>
</comment>
<dbReference type="InterPro" id="IPR036388">
    <property type="entry name" value="WH-like_DNA-bd_sf"/>
</dbReference>
<proteinExistence type="inferred from homology"/>
<keyword evidence="3" id="KW-0238">DNA-binding</keyword>
<evidence type="ECO:0000256" key="4">
    <source>
        <dbReference type="ARBA" id="ARBA00023163"/>
    </source>
</evidence>
<accession>A0ABS7GMI7</accession>